<dbReference type="Pfam" id="PF09699">
    <property type="entry name" value="Paired_CXXCH_1"/>
    <property type="match status" value="5"/>
</dbReference>
<keyword evidence="4" id="KW-1185">Reference proteome</keyword>
<dbReference type="PANTHER" id="PTHR39425">
    <property type="entry name" value="LIPOPROTEIN CYTOCHROME C"/>
    <property type="match status" value="1"/>
</dbReference>
<dbReference type="RefSeq" id="WP_194369457.1">
    <property type="nucleotide sequence ID" value="NZ_CP054492.1"/>
</dbReference>
<feature type="domain" description="Doubled CXXCH motif" evidence="2">
    <location>
        <begin position="106"/>
        <end position="146"/>
    </location>
</feature>
<dbReference type="NCBIfam" id="TIGR01905">
    <property type="entry name" value="paired_CXXCH_1"/>
    <property type="match status" value="5"/>
</dbReference>
<dbReference type="EMBL" id="CP054492">
    <property type="protein sequence ID" value="QOY51876.1"/>
    <property type="molecule type" value="Genomic_DNA"/>
</dbReference>
<feature type="chain" id="PRO_5033044503" evidence="1">
    <location>
        <begin position="25"/>
        <end position="411"/>
    </location>
</feature>
<dbReference type="InterPro" id="IPR036280">
    <property type="entry name" value="Multihaem_cyt_sf"/>
</dbReference>
<evidence type="ECO:0000313" key="4">
    <source>
        <dbReference type="Proteomes" id="UP000593994"/>
    </source>
</evidence>
<accession>A0A7S7LUW4</accession>
<reference evidence="3 4" key="1">
    <citation type="submission" date="2020-05" db="EMBL/GenBank/DDBJ databases">
        <title>Sulfurimonas marisnigri, sp. nov., and Sulfurimonas baltica, sp. nov., manganese oxide reducing chemolithoautotrophs of the class Epsilonproteobacteria isolated from the pelagic redoxclines of the Black and Baltic Seas and emended description of the genus Sulfurimonas.</title>
        <authorList>
            <person name="Henkel J.V."/>
            <person name="Laudan C."/>
            <person name="Werner J."/>
            <person name="Neu T."/>
            <person name="Plewe S."/>
            <person name="Sproer C."/>
            <person name="Bunk B."/>
            <person name="Schulz-Vogt H.N."/>
        </authorList>
    </citation>
    <scope>NUCLEOTIDE SEQUENCE [LARGE SCALE GENOMIC DNA]</scope>
    <source>
        <strain evidence="3 4">GD2</strain>
    </source>
</reference>
<dbReference type="AlphaFoldDB" id="A0A7S7LUW4"/>
<organism evidence="3 4">
    <name type="scientific">Candidatus Sulfurimonas baltica</name>
    <dbReference type="NCBI Taxonomy" id="2740404"/>
    <lineage>
        <taxon>Bacteria</taxon>
        <taxon>Pseudomonadati</taxon>
        <taxon>Campylobacterota</taxon>
        <taxon>Epsilonproteobacteria</taxon>
        <taxon>Campylobacterales</taxon>
        <taxon>Sulfurimonadaceae</taxon>
        <taxon>Sulfurimonas</taxon>
    </lineage>
</organism>
<dbReference type="PANTHER" id="PTHR39425:SF1">
    <property type="entry name" value="CYTOCHROME C7-LIKE DOMAIN-CONTAINING PROTEIN"/>
    <property type="match status" value="1"/>
</dbReference>
<keyword evidence="1" id="KW-0732">Signal</keyword>
<feature type="domain" description="Doubled CXXCH motif" evidence="2">
    <location>
        <begin position="269"/>
        <end position="319"/>
    </location>
</feature>
<dbReference type="SUPFAM" id="SSF48695">
    <property type="entry name" value="Multiheme cytochromes"/>
    <property type="match status" value="1"/>
</dbReference>
<feature type="domain" description="Doubled CXXCH motif" evidence="2">
    <location>
        <begin position="61"/>
        <end position="100"/>
    </location>
</feature>
<dbReference type="KEGG" id="sbal:HUE88_12370"/>
<feature type="domain" description="Doubled CXXCH motif" evidence="2">
    <location>
        <begin position="210"/>
        <end position="244"/>
    </location>
</feature>
<dbReference type="Gene3D" id="1.10.1130.10">
    <property type="entry name" value="Flavocytochrome C3, Chain A"/>
    <property type="match status" value="1"/>
</dbReference>
<dbReference type="InterPro" id="IPR010177">
    <property type="entry name" value="Paired_CXXCH_1"/>
</dbReference>
<protein>
    <submittedName>
        <fullName evidence="3">Cytochrome C</fullName>
    </submittedName>
</protein>
<dbReference type="Gene3D" id="3.90.10.10">
    <property type="entry name" value="Cytochrome C3"/>
    <property type="match status" value="1"/>
</dbReference>
<evidence type="ECO:0000259" key="2">
    <source>
        <dbReference type="Pfam" id="PF09699"/>
    </source>
</evidence>
<name>A0A7S7LUW4_9BACT</name>
<evidence type="ECO:0000256" key="1">
    <source>
        <dbReference type="SAM" id="SignalP"/>
    </source>
</evidence>
<sequence length="411" mass="46898">MKNNRFYIGSIAISLLLTCTNVFAAEDLSADMVNATTEEVALTEKEKFYGTALLADKKVVHPPYEWGDCTVCHEGSDPEDGEDLKLDTPELCYQCHEPKDTKNFIHGPVGAGACTACHNPHESPNAKLLVRSSINELCTSCHEAKDKFLHNTTYIHPPVKDQCTNCHDPHTEDNLYQLKADRKKDICLMCHVDKKVWIAEVTDKHGAIDRPRKCLECHDPHGSEHPKFIIKDTAKELCLTCHNESLTTDETGYKLQNIAKHLEDNPDWHGPILWGDCAACHNPHGSNNLRMLKKPFPRTFYESFDEKNYICFQCHEPDKIKAEFTIEATNFRNGDKNIHFVHVNKIKGRSCRACHDFHGTKEYPHHLRKKTQFGRINFPIRYIETENGGSCAPACHARRHYDRETPKVNLK</sequence>
<proteinExistence type="predicted"/>
<gene>
    <name evidence="3" type="ORF">HUE88_12370</name>
</gene>
<dbReference type="Proteomes" id="UP000593994">
    <property type="component" value="Chromosome"/>
</dbReference>
<feature type="signal peptide" evidence="1">
    <location>
        <begin position="1"/>
        <end position="24"/>
    </location>
</feature>
<feature type="domain" description="Doubled CXXCH motif" evidence="2">
    <location>
        <begin position="156"/>
        <end position="195"/>
    </location>
</feature>
<evidence type="ECO:0000313" key="3">
    <source>
        <dbReference type="EMBL" id="QOY51876.1"/>
    </source>
</evidence>